<dbReference type="Gene3D" id="1.10.10.60">
    <property type="entry name" value="Homeodomain-like"/>
    <property type="match status" value="2"/>
</dbReference>
<keyword evidence="2 5" id="KW-0238">DNA-binding</keyword>
<dbReference type="InterPro" id="IPR009057">
    <property type="entry name" value="Homeodomain-like_sf"/>
</dbReference>
<gene>
    <name evidence="5" type="ORF">FHR97_003420</name>
</gene>
<evidence type="ECO:0000313" key="6">
    <source>
        <dbReference type="Proteomes" id="UP000518892"/>
    </source>
</evidence>
<dbReference type="RefSeq" id="WP_183384988.1">
    <property type="nucleotide sequence ID" value="NZ_JACHXR010000013.1"/>
</dbReference>
<keyword evidence="6" id="KW-1185">Reference proteome</keyword>
<evidence type="ECO:0000256" key="2">
    <source>
        <dbReference type="ARBA" id="ARBA00023125"/>
    </source>
</evidence>
<keyword evidence="3" id="KW-0804">Transcription</keyword>
<sequence length="299" mass="32876">MQVTQALSCPLVELMAPLVARDGFTPTSLPAVSLVASHRPCARTPLIYEPSLIIVAQGYKIGFLGDREIHYGPGQYLVQTLPLPFECETHASAESPLLGVSIRLEPALLGELVTAMVERGGDAEEAPVPMASVSMTDGMQGAVERLLRMLHDPAETAAMGGLRVRDVVFEALKGQQGPALRALVLHQGHYSRIVQVLSRLHAHYAEEVSVEALARQANMSPSTFHQHFKQVTQASPLQYLKRLRLIKAQQLLVQEECNVNQAAEAVGYRSVSQFSRDYKRCFGVSPLQHRQEERVLQAP</sequence>
<evidence type="ECO:0000313" key="5">
    <source>
        <dbReference type="EMBL" id="MBB3232551.1"/>
    </source>
</evidence>
<feature type="domain" description="HTH araC/xylS-type" evidence="4">
    <location>
        <begin position="194"/>
        <end position="292"/>
    </location>
</feature>
<dbReference type="SMART" id="SM00342">
    <property type="entry name" value="HTH_ARAC"/>
    <property type="match status" value="1"/>
</dbReference>
<accession>A0A7W5EWB3</accession>
<dbReference type="PANTHER" id="PTHR43436">
    <property type="entry name" value="ARAC-FAMILY TRANSCRIPTIONAL REGULATOR"/>
    <property type="match status" value="1"/>
</dbReference>
<dbReference type="Proteomes" id="UP000518892">
    <property type="component" value="Unassembled WGS sequence"/>
</dbReference>
<dbReference type="PROSITE" id="PS01124">
    <property type="entry name" value="HTH_ARAC_FAMILY_2"/>
    <property type="match status" value="1"/>
</dbReference>
<dbReference type="GO" id="GO:0043565">
    <property type="term" value="F:sequence-specific DNA binding"/>
    <property type="evidence" value="ECO:0007669"/>
    <property type="project" value="InterPro"/>
</dbReference>
<comment type="caution">
    <text evidence="5">The sequence shown here is derived from an EMBL/GenBank/DDBJ whole genome shotgun (WGS) entry which is preliminary data.</text>
</comment>
<dbReference type="AlphaFoldDB" id="A0A7W5EWB3"/>
<evidence type="ECO:0000259" key="4">
    <source>
        <dbReference type="PROSITE" id="PS01124"/>
    </source>
</evidence>
<dbReference type="PROSITE" id="PS00041">
    <property type="entry name" value="HTH_ARAC_FAMILY_1"/>
    <property type="match status" value="1"/>
</dbReference>
<proteinExistence type="predicted"/>
<reference evidence="5 6" key="1">
    <citation type="submission" date="2020-08" db="EMBL/GenBank/DDBJ databases">
        <title>Genomic Encyclopedia of Type Strains, Phase III (KMG-III): the genomes of soil and plant-associated and newly described type strains.</title>
        <authorList>
            <person name="Whitman W."/>
        </authorList>
    </citation>
    <scope>NUCLEOTIDE SEQUENCE [LARGE SCALE GENOMIC DNA]</scope>
    <source>
        <strain evidence="5 6">CECT 7744</strain>
    </source>
</reference>
<dbReference type="Pfam" id="PF06719">
    <property type="entry name" value="AraC_N"/>
    <property type="match status" value="1"/>
</dbReference>
<dbReference type="EMBL" id="JACHXR010000013">
    <property type="protein sequence ID" value="MBB3232551.1"/>
    <property type="molecule type" value="Genomic_DNA"/>
</dbReference>
<dbReference type="InterPro" id="IPR009594">
    <property type="entry name" value="Tscrpt_reg_HTH_AraC_N"/>
</dbReference>
<dbReference type="Pfam" id="PF12833">
    <property type="entry name" value="HTH_18"/>
    <property type="match status" value="1"/>
</dbReference>
<dbReference type="PANTHER" id="PTHR43436:SF2">
    <property type="entry name" value="ARAC_XYLS FAMILY TRANSCRIPTIONAL REGULATOR"/>
    <property type="match status" value="1"/>
</dbReference>
<dbReference type="InterPro" id="IPR018062">
    <property type="entry name" value="HTH_AraC-typ_CS"/>
</dbReference>
<dbReference type="SUPFAM" id="SSF46689">
    <property type="entry name" value="Homeodomain-like"/>
    <property type="match status" value="2"/>
</dbReference>
<keyword evidence="1" id="KW-0805">Transcription regulation</keyword>
<evidence type="ECO:0000256" key="3">
    <source>
        <dbReference type="ARBA" id="ARBA00023163"/>
    </source>
</evidence>
<name>A0A7W5EWB3_9GAMM</name>
<protein>
    <submittedName>
        <fullName evidence="5">AraC-like DNA-binding protein</fullName>
    </submittedName>
</protein>
<dbReference type="InterPro" id="IPR018060">
    <property type="entry name" value="HTH_AraC"/>
</dbReference>
<dbReference type="GO" id="GO:0003700">
    <property type="term" value="F:DNA-binding transcription factor activity"/>
    <property type="evidence" value="ECO:0007669"/>
    <property type="project" value="InterPro"/>
</dbReference>
<organism evidence="5 6">
    <name type="scientific">Halomonas stenophila</name>
    <dbReference type="NCBI Taxonomy" id="795312"/>
    <lineage>
        <taxon>Bacteria</taxon>
        <taxon>Pseudomonadati</taxon>
        <taxon>Pseudomonadota</taxon>
        <taxon>Gammaproteobacteria</taxon>
        <taxon>Oceanospirillales</taxon>
        <taxon>Halomonadaceae</taxon>
        <taxon>Halomonas</taxon>
    </lineage>
</organism>
<evidence type="ECO:0000256" key="1">
    <source>
        <dbReference type="ARBA" id="ARBA00023015"/>
    </source>
</evidence>